<dbReference type="GO" id="GO:1902600">
    <property type="term" value="P:proton transmembrane transport"/>
    <property type="evidence" value="ECO:0007669"/>
    <property type="project" value="InterPro"/>
</dbReference>
<dbReference type="Gene3D" id="1.20.1530.20">
    <property type="match status" value="1"/>
</dbReference>
<gene>
    <name evidence="13" type="ORF">PPROV_000057200</name>
</gene>
<keyword evidence="7" id="KW-0406">Ion transport</keyword>
<evidence type="ECO:0000256" key="3">
    <source>
        <dbReference type="ARBA" id="ARBA00022449"/>
    </source>
</evidence>
<feature type="transmembrane region" description="Helical" evidence="11">
    <location>
        <begin position="65"/>
        <end position="86"/>
    </location>
</feature>
<evidence type="ECO:0000256" key="9">
    <source>
        <dbReference type="ARBA" id="ARBA00023201"/>
    </source>
</evidence>
<keyword evidence="9" id="KW-0739">Sodium transport</keyword>
<evidence type="ECO:0000256" key="10">
    <source>
        <dbReference type="SAM" id="MobiDB-lite"/>
    </source>
</evidence>
<evidence type="ECO:0000256" key="2">
    <source>
        <dbReference type="ARBA" id="ARBA00022448"/>
    </source>
</evidence>
<feature type="transmembrane region" description="Helical" evidence="11">
    <location>
        <begin position="314"/>
        <end position="334"/>
    </location>
</feature>
<dbReference type="GO" id="GO:0006814">
    <property type="term" value="P:sodium ion transport"/>
    <property type="evidence" value="ECO:0007669"/>
    <property type="project" value="UniProtKB-KW"/>
</dbReference>
<keyword evidence="2" id="KW-0813">Transport</keyword>
<comment type="caution">
    <text evidence="13">The sequence shown here is derived from an EMBL/GenBank/DDBJ whole genome shotgun (WGS) entry which is preliminary data.</text>
</comment>
<sequence length="801" mass="87359">MAEAFNYNDVIFTVLFLIAVFALGKVAECLKMPSIVGEIIAGMLLGPYVANLVPNHLENNYQVRSVGALQLLGEIGLMLMVIEAGLEVELPVLKQIGVRGLLIGIVGSFLPLALGFLIAYYGFNFKWQSSIAAGAVLSPTSMGIALVVLKQGGVLNTPTGQLVVASAVIDDVIALVILSLLQALANPSVVAFVVPIVSALAFTIAVGAFAVWVMPVFLTRVFLRYMPSRYVEDGLIGMILLFAVGLSAALHYGKASYLFGAFLAGLCFCTAHSVDLVWQRQVKRILRWLLRIFFACTVGFSIPANEFTNPRVVTLGLAFFTAIIGKLAMGLFAYPLTIHSFLVVGFAMSAWGEFAFIVASSAHAMLLLDDDLYSALLFAVLLSVIIGPYALRLTLLMKARQKKRELQFAKDAMERSLKRSSLDAEGKFPATDRGRPLPPPTTHGLRRKSIVFIDATDEEGVTRSVTKRRSERVLAKGDDTSGEPPGAIFYKLDVRTKLAWGLMSRLLRVISDLGLEVVEFRADTNHDGTEALYEAFLKDTVLRDTDPHTPEAEGLINRLHALRERMLETIRLSDPDAVDAHAQHLIPHTSPPPRSIADEEEERDELDGQRSKMGDEEEEYVTLESIDDAVAVVVHSKAPVEPAGAAARRRSTSSSGGTGGGGGGGGHILILDGRVDYSRLHGLHLVRWLPGVDTEQWLEFAHDDTLAHDIVMQHIGHGVLATLHHHAQHGAAKHKVDAQIYQTLLKEDRMHAAEKLRNDPHGLRSLSLNNVSRVDRRDDGGADDDEASNEPQPPPEPQPQH</sequence>
<dbReference type="GO" id="GO:0016020">
    <property type="term" value="C:membrane"/>
    <property type="evidence" value="ECO:0007669"/>
    <property type="project" value="UniProtKB-SubCell"/>
</dbReference>
<feature type="compositionally biased region" description="Pro residues" evidence="10">
    <location>
        <begin position="791"/>
        <end position="801"/>
    </location>
</feature>
<protein>
    <recommendedName>
        <fullName evidence="12">Cation/H+ exchanger transmembrane domain-containing protein</fullName>
    </recommendedName>
</protein>
<comment type="subcellular location">
    <subcellularLocation>
        <location evidence="1">Membrane</location>
        <topology evidence="1">Multi-pass membrane protein</topology>
    </subcellularLocation>
</comment>
<feature type="region of interest" description="Disordered" evidence="10">
    <location>
        <begin position="583"/>
        <end position="619"/>
    </location>
</feature>
<evidence type="ECO:0000256" key="5">
    <source>
        <dbReference type="ARBA" id="ARBA00022989"/>
    </source>
</evidence>
<feature type="transmembrane region" description="Helical" evidence="11">
    <location>
        <begin position="341"/>
        <end position="366"/>
    </location>
</feature>
<evidence type="ECO:0000256" key="7">
    <source>
        <dbReference type="ARBA" id="ARBA00023065"/>
    </source>
</evidence>
<feature type="transmembrane region" description="Helical" evidence="11">
    <location>
        <begin position="190"/>
        <end position="218"/>
    </location>
</feature>
<evidence type="ECO:0000256" key="4">
    <source>
        <dbReference type="ARBA" id="ARBA00022692"/>
    </source>
</evidence>
<keyword evidence="14" id="KW-1185">Reference proteome</keyword>
<feature type="domain" description="Cation/H+ exchanger transmembrane" evidence="12">
    <location>
        <begin position="17"/>
        <end position="394"/>
    </location>
</feature>
<accession>A0A830H446</accession>
<feature type="transmembrane region" description="Helical" evidence="11">
    <location>
        <begin position="161"/>
        <end position="184"/>
    </location>
</feature>
<dbReference type="PANTHER" id="PTHR43562:SF3">
    <property type="entry name" value="SODIUM ION_PROTON EXCHANGER (EUROFUNG)"/>
    <property type="match status" value="1"/>
</dbReference>
<keyword evidence="5 11" id="KW-1133">Transmembrane helix</keyword>
<feature type="region of interest" description="Disordered" evidence="10">
    <location>
        <begin position="641"/>
        <end position="664"/>
    </location>
</feature>
<reference evidence="13" key="1">
    <citation type="submission" date="2020-10" db="EMBL/GenBank/DDBJ databases">
        <title>Unveiling of a novel bifunctional photoreceptor, Dualchrome1, isolated from a cosmopolitan green alga.</title>
        <authorList>
            <person name="Suzuki S."/>
            <person name="Kawachi M."/>
        </authorList>
    </citation>
    <scope>NUCLEOTIDE SEQUENCE</scope>
    <source>
        <strain evidence="13">NIES 2893</strain>
    </source>
</reference>
<evidence type="ECO:0000256" key="8">
    <source>
        <dbReference type="ARBA" id="ARBA00023136"/>
    </source>
</evidence>
<keyword evidence="4 11" id="KW-0812">Transmembrane</keyword>
<evidence type="ECO:0000313" key="14">
    <source>
        <dbReference type="Proteomes" id="UP000660262"/>
    </source>
</evidence>
<keyword evidence="8 11" id="KW-0472">Membrane</keyword>
<dbReference type="AlphaFoldDB" id="A0A830H446"/>
<evidence type="ECO:0000256" key="6">
    <source>
        <dbReference type="ARBA" id="ARBA00023053"/>
    </source>
</evidence>
<feature type="transmembrane region" description="Helical" evidence="11">
    <location>
        <begin position="6"/>
        <end position="23"/>
    </location>
</feature>
<dbReference type="InterPro" id="IPR038770">
    <property type="entry name" value="Na+/solute_symporter_sf"/>
</dbReference>
<feature type="region of interest" description="Disordered" evidence="10">
    <location>
        <begin position="756"/>
        <end position="801"/>
    </location>
</feature>
<evidence type="ECO:0000256" key="1">
    <source>
        <dbReference type="ARBA" id="ARBA00004141"/>
    </source>
</evidence>
<feature type="transmembrane region" description="Helical" evidence="11">
    <location>
        <begin position="35"/>
        <end position="53"/>
    </location>
</feature>
<feature type="compositionally biased region" description="Basic and acidic residues" evidence="10">
    <location>
        <begin position="419"/>
        <end position="435"/>
    </location>
</feature>
<keyword evidence="6" id="KW-0915">Sodium</keyword>
<dbReference type="Pfam" id="PF00999">
    <property type="entry name" value="Na_H_Exchanger"/>
    <property type="match status" value="1"/>
</dbReference>
<dbReference type="GO" id="GO:0015297">
    <property type="term" value="F:antiporter activity"/>
    <property type="evidence" value="ECO:0007669"/>
    <property type="project" value="UniProtKB-KW"/>
</dbReference>
<proteinExistence type="predicted"/>
<feature type="transmembrane region" description="Helical" evidence="11">
    <location>
        <begin position="230"/>
        <end position="251"/>
    </location>
</feature>
<dbReference type="PANTHER" id="PTHR43562">
    <property type="entry name" value="NAPA-TYPE SODIUM/HYDROGEN ANTIPORTER"/>
    <property type="match status" value="1"/>
</dbReference>
<dbReference type="Proteomes" id="UP000660262">
    <property type="component" value="Unassembled WGS sequence"/>
</dbReference>
<feature type="transmembrane region" description="Helical" evidence="11">
    <location>
        <begin position="257"/>
        <end position="278"/>
    </location>
</feature>
<feature type="transmembrane region" description="Helical" evidence="11">
    <location>
        <begin position="129"/>
        <end position="149"/>
    </location>
</feature>
<keyword evidence="3" id="KW-0050">Antiport</keyword>
<feature type="region of interest" description="Disordered" evidence="10">
    <location>
        <begin position="419"/>
        <end position="444"/>
    </location>
</feature>
<evidence type="ECO:0000259" key="12">
    <source>
        <dbReference type="Pfam" id="PF00999"/>
    </source>
</evidence>
<feature type="transmembrane region" description="Helical" evidence="11">
    <location>
        <begin position="285"/>
        <end position="302"/>
    </location>
</feature>
<organism evidence="13 14">
    <name type="scientific">Pycnococcus provasolii</name>
    <dbReference type="NCBI Taxonomy" id="41880"/>
    <lineage>
        <taxon>Eukaryota</taxon>
        <taxon>Viridiplantae</taxon>
        <taxon>Chlorophyta</taxon>
        <taxon>Pseudoscourfieldiophyceae</taxon>
        <taxon>Pseudoscourfieldiales</taxon>
        <taxon>Pycnococcaceae</taxon>
        <taxon>Pycnococcus</taxon>
    </lineage>
</organism>
<dbReference type="EMBL" id="BNJQ01000002">
    <property type="protein sequence ID" value="GHP01815.1"/>
    <property type="molecule type" value="Genomic_DNA"/>
</dbReference>
<dbReference type="OrthoDB" id="1938353at2759"/>
<name>A0A830H446_9CHLO</name>
<dbReference type="InterPro" id="IPR006153">
    <property type="entry name" value="Cation/H_exchanger_TM"/>
</dbReference>
<feature type="transmembrane region" description="Helical" evidence="11">
    <location>
        <begin position="98"/>
        <end position="123"/>
    </location>
</feature>
<evidence type="ECO:0000256" key="11">
    <source>
        <dbReference type="SAM" id="Phobius"/>
    </source>
</evidence>
<evidence type="ECO:0000313" key="13">
    <source>
        <dbReference type="EMBL" id="GHP01815.1"/>
    </source>
</evidence>
<feature type="transmembrane region" description="Helical" evidence="11">
    <location>
        <begin position="372"/>
        <end position="395"/>
    </location>
</feature>